<evidence type="ECO:0000256" key="3">
    <source>
        <dbReference type="ARBA" id="ARBA00023157"/>
    </source>
</evidence>
<sequence>MTAAHCLDQLRPSDIKVHAGSLTLAPGIQRSVSQFYMHPSYNKTEHINDIALIKLDRPLDLSNPALAKICLPKIASTSEEYPVANTPLLTVGWGALSSDGDISRTLQQVTVRVVGAETQYCRIMKTNPMLHLCAGIMPAGGKDTCQGDSGGPLMMFNSKQEWEQVGVVSYGNKCALPRFPGVYTRVSSYLDWINQTIQHNSPAITSTPWPTTKPTTQMPSPVTTTEKTSTFPAKSTTVNTQTTTDIVENSSNSIKINICFFVTILLFLFNY</sequence>
<keyword evidence="5" id="KW-0720">Serine protease</keyword>
<evidence type="ECO:0000256" key="4">
    <source>
        <dbReference type="ARBA" id="ARBA00024195"/>
    </source>
</evidence>
<evidence type="ECO:0000256" key="5">
    <source>
        <dbReference type="RuleBase" id="RU363034"/>
    </source>
</evidence>
<feature type="region of interest" description="Disordered" evidence="6">
    <location>
        <begin position="203"/>
        <end position="236"/>
    </location>
</feature>
<feature type="compositionally biased region" description="Polar residues" evidence="6">
    <location>
        <begin position="220"/>
        <end position="235"/>
    </location>
</feature>
<dbReference type="InterPro" id="IPR001314">
    <property type="entry name" value="Peptidase_S1A"/>
</dbReference>
<dbReference type="InterPro" id="IPR001254">
    <property type="entry name" value="Trypsin_dom"/>
</dbReference>
<evidence type="ECO:0000313" key="9">
    <source>
        <dbReference type="EMBL" id="CAF3736469.1"/>
    </source>
</evidence>
<evidence type="ECO:0000259" key="7">
    <source>
        <dbReference type="PROSITE" id="PS50240"/>
    </source>
</evidence>
<dbReference type="PANTHER" id="PTHR24252">
    <property type="entry name" value="ACROSIN-RELATED"/>
    <property type="match status" value="1"/>
</dbReference>
<feature type="compositionally biased region" description="Low complexity" evidence="6">
    <location>
        <begin position="205"/>
        <end position="219"/>
    </location>
</feature>
<dbReference type="PROSITE" id="PS00134">
    <property type="entry name" value="TRYPSIN_HIS"/>
    <property type="match status" value="1"/>
</dbReference>
<dbReference type="PROSITE" id="PS00135">
    <property type="entry name" value="TRYPSIN_SER"/>
    <property type="match status" value="1"/>
</dbReference>
<proteinExistence type="inferred from homology"/>
<dbReference type="FunFam" id="2.40.10.10:FF:000002">
    <property type="entry name" value="Transmembrane protease serine"/>
    <property type="match status" value="1"/>
</dbReference>
<evidence type="ECO:0000313" key="10">
    <source>
        <dbReference type="Proteomes" id="UP000663860"/>
    </source>
</evidence>
<dbReference type="InterPro" id="IPR009003">
    <property type="entry name" value="Peptidase_S1_PA"/>
</dbReference>
<comment type="caution">
    <text evidence="8">The sequence shown here is derived from an EMBL/GenBank/DDBJ whole genome shotgun (WGS) entry which is preliminary data.</text>
</comment>
<evidence type="ECO:0000256" key="2">
    <source>
        <dbReference type="ARBA" id="ARBA00022801"/>
    </source>
</evidence>
<dbReference type="Proteomes" id="UP000663860">
    <property type="component" value="Unassembled WGS sequence"/>
</dbReference>
<protein>
    <recommendedName>
        <fullName evidence="7">Peptidase S1 domain-containing protein</fullName>
    </recommendedName>
</protein>
<dbReference type="GO" id="GO:0004252">
    <property type="term" value="F:serine-type endopeptidase activity"/>
    <property type="evidence" value="ECO:0007669"/>
    <property type="project" value="InterPro"/>
</dbReference>
<dbReference type="SUPFAM" id="SSF50494">
    <property type="entry name" value="Trypsin-like serine proteases"/>
    <property type="match status" value="1"/>
</dbReference>
<dbReference type="GO" id="GO:0006508">
    <property type="term" value="P:proteolysis"/>
    <property type="evidence" value="ECO:0007669"/>
    <property type="project" value="UniProtKB-KW"/>
</dbReference>
<keyword evidence="3" id="KW-1015">Disulfide bond</keyword>
<dbReference type="Pfam" id="PF00089">
    <property type="entry name" value="Trypsin"/>
    <property type="match status" value="1"/>
</dbReference>
<comment type="similarity">
    <text evidence="4">Belongs to the peptidase S1 family. CLIP subfamily.</text>
</comment>
<dbReference type="PRINTS" id="PR00722">
    <property type="entry name" value="CHYMOTRYPSIN"/>
</dbReference>
<evidence type="ECO:0000313" key="8">
    <source>
        <dbReference type="EMBL" id="CAF0921581.1"/>
    </source>
</evidence>
<dbReference type="InterPro" id="IPR043504">
    <property type="entry name" value="Peptidase_S1_PA_chymotrypsin"/>
</dbReference>
<dbReference type="AlphaFoldDB" id="A0A814AY53"/>
<dbReference type="EMBL" id="CAJNOE010000106">
    <property type="protein sequence ID" value="CAF0921581.1"/>
    <property type="molecule type" value="Genomic_DNA"/>
</dbReference>
<evidence type="ECO:0000256" key="1">
    <source>
        <dbReference type="ARBA" id="ARBA00022670"/>
    </source>
</evidence>
<accession>A0A814AY53</accession>
<name>A0A814AY53_9BILA</name>
<dbReference type="InterPro" id="IPR033116">
    <property type="entry name" value="TRYPSIN_SER"/>
</dbReference>
<dbReference type="SMART" id="SM00020">
    <property type="entry name" value="Tryp_SPc"/>
    <property type="match status" value="1"/>
</dbReference>
<evidence type="ECO:0000256" key="6">
    <source>
        <dbReference type="SAM" id="MobiDB-lite"/>
    </source>
</evidence>
<dbReference type="CDD" id="cd00190">
    <property type="entry name" value="Tryp_SPc"/>
    <property type="match status" value="1"/>
</dbReference>
<dbReference type="PROSITE" id="PS50240">
    <property type="entry name" value="TRYPSIN_DOM"/>
    <property type="match status" value="1"/>
</dbReference>
<dbReference type="Gene3D" id="2.40.10.10">
    <property type="entry name" value="Trypsin-like serine proteases"/>
    <property type="match status" value="1"/>
</dbReference>
<feature type="domain" description="Peptidase S1" evidence="7">
    <location>
        <begin position="1"/>
        <end position="198"/>
    </location>
</feature>
<dbReference type="InterPro" id="IPR018114">
    <property type="entry name" value="TRYPSIN_HIS"/>
</dbReference>
<reference evidence="8" key="1">
    <citation type="submission" date="2021-02" db="EMBL/GenBank/DDBJ databases">
        <authorList>
            <person name="Nowell W R."/>
        </authorList>
    </citation>
    <scope>NUCLEOTIDE SEQUENCE</scope>
</reference>
<keyword evidence="1 5" id="KW-0645">Protease</keyword>
<keyword evidence="2 5" id="KW-0378">Hydrolase</keyword>
<dbReference type="Proteomes" id="UP000663868">
    <property type="component" value="Unassembled WGS sequence"/>
</dbReference>
<gene>
    <name evidence="8" type="ORF">IZO911_LOCUS13344</name>
    <name evidence="9" type="ORF">KXQ929_LOCUS13387</name>
</gene>
<dbReference type="EMBL" id="CAJOBB010000713">
    <property type="protein sequence ID" value="CAF3736469.1"/>
    <property type="molecule type" value="Genomic_DNA"/>
</dbReference>
<dbReference type="PANTHER" id="PTHR24252:SF17">
    <property type="entry name" value="SUPPRESSOR OF TUMORIGENICITY 14 PROTEIN HOMOLOG-RELATED"/>
    <property type="match status" value="1"/>
</dbReference>
<organism evidence="8 10">
    <name type="scientific">Adineta steineri</name>
    <dbReference type="NCBI Taxonomy" id="433720"/>
    <lineage>
        <taxon>Eukaryota</taxon>
        <taxon>Metazoa</taxon>
        <taxon>Spiralia</taxon>
        <taxon>Gnathifera</taxon>
        <taxon>Rotifera</taxon>
        <taxon>Eurotatoria</taxon>
        <taxon>Bdelloidea</taxon>
        <taxon>Adinetida</taxon>
        <taxon>Adinetidae</taxon>
        <taxon>Adineta</taxon>
    </lineage>
</organism>